<dbReference type="Proteomes" id="UP001431209">
    <property type="component" value="Unassembled WGS sequence"/>
</dbReference>
<accession>A0AAW2YPI3</accession>
<dbReference type="SUPFAM" id="SSF141086">
    <property type="entry name" value="Agglutinin HPA-like"/>
    <property type="match status" value="1"/>
</dbReference>
<dbReference type="AlphaFoldDB" id="A0AAW2YPI3"/>
<comment type="caution">
    <text evidence="1">The sequence shown here is derived from an EMBL/GenBank/DDBJ whole genome shotgun (WGS) entry which is preliminary data.</text>
</comment>
<evidence type="ECO:0000313" key="1">
    <source>
        <dbReference type="EMBL" id="KAL0478974.1"/>
    </source>
</evidence>
<keyword evidence="2" id="KW-1185">Reference proteome</keyword>
<dbReference type="InterPro" id="IPR035992">
    <property type="entry name" value="Ricin_B-like_lectins"/>
</dbReference>
<evidence type="ECO:0000313" key="2">
    <source>
        <dbReference type="Proteomes" id="UP001431209"/>
    </source>
</evidence>
<name>A0AAW2YPI3_9EUKA</name>
<dbReference type="EMBL" id="JAOPGA020000489">
    <property type="protein sequence ID" value="KAL0478974.1"/>
    <property type="molecule type" value="Genomic_DNA"/>
</dbReference>
<gene>
    <name evidence="1" type="ORF">AKO1_007839</name>
</gene>
<protein>
    <submittedName>
        <fullName evidence="1">Uncharacterized protein</fullName>
    </submittedName>
</protein>
<sequence length="537" mass="60068">MSLPRTVYSNEQSGVVQIGKCSKQKGHVVFNVIFDHPFNSSPIVHLTPINDHKGEDFTIATCILSTTRTGFCAVARRVSNRMSHRGWNCVLKVNWFASPVSAFNAQHIIGPSIVNNVVVSNTTLGRQVVMSTTNQDYYATAIVRMPITEQHIHTTPNIIVTTHAGDSSADDTFICSIREIYPDRFVAIIRKASDDSTKTWTQCIKLNWTAVYPNVTHLNNDLFKCKIVPVGDNSVDADCAPRNISFVHRKPLNIDGTVNETAVPSCVIVMARHDPTRPCNETFCFTVQHVTSNGFRLLIRNFNHVTWTRGWGQNLYLTYLVHYKRQEQKKKRLILSPSTDNLSAFAYPAPVVPTMEQVHITNCANGLVLDIPEYKKNVKVQLWSQKIFITSHNQRFILTDDGFLECATDRAFVLECKDASDGQEVIMNLKDKGNILQRWVVFRPPVASPTLNVPTAMVRSPSLTGIAGNGVSSPEVYISCSANLKLVLDCDYSVEESLNMQQEAQNAKGTVVFVSQFNASKKSQLWQFKSAENRIGI</sequence>
<proteinExistence type="predicted"/>
<dbReference type="SUPFAM" id="SSF50370">
    <property type="entry name" value="Ricin B-like lectins"/>
    <property type="match status" value="1"/>
</dbReference>
<reference evidence="1 2" key="1">
    <citation type="submission" date="2024-03" db="EMBL/GenBank/DDBJ databases">
        <title>The Acrasis kona genome and developmental transcriptomes reveal deep origins of eukaryotic multicellular pathways.</title>
        <authorList>
            <person name="Sheikh S."/>
            <person name="Fu C.-J."/>
            <person name="Brown M.W."/>
            <person name="Baldauf S.L."/>
        </authorList>
    </citation>
    <scope>NUCLEOTIDE SEQUENCE [LARGE SCALE GENOMIC DNA]</scope>
    <source>
        <strain evidence="1 2">ATCC MYA-3509</strain>
    </source>
</reference>
<dbReference type="Gene3D" id="2.80.10.50">
    <property type="match status" value="1"/>
</dbReference>
<dbReference type="InterPro" id="IPR037221">
    <property type="entry name" value="H-type_lectin_dom_sf"/>
</dbReference>
<organism evidence="1 2">
    <name type="scientific">Acrasis kona</name>
    <dbReference type="NCBI Taxonomy" id="1008807"/>
    <lineage>
        <taxon>Eukaryota</taxon>
        <taxon>Discoba</taxon>
        <taxon>Heterolobosea</taxon>
        <taxon>Tetramitia</taxon>
        <taxon>Eutetramitia</taxon>
        <taxon>Acrasidae</taxon>
        <taxon>Acrasis</taxon>
    </lineage>
</organism>